<evidence type="ECO:0000313" key="1">
    <source>
        <dbReference type="EMBL" id="CAA6804122.1"/>
    </source>
</evidence>
<organism evidence="1">
    <name type="scientific">uncultured Sulfurovum sp</name>
    <dbReference type="NCBI Taxonomy" id="269237"/>
    <lineage>
        <taxon>Bacteria</taxon>
        <taxon>Pseudomonadati</taxon>
        <taxon>Campylobacterota</taxon>
        <taxon>Epsilonproteobacteria</taxon>
        <taxon>Campylobacterales</taxon>
        <taxon>Sulfurovaceae</taxon>
        <taxon>Sulfurovum</taxon>
        <taxon>environmental samples</taxon>
    </lineage>
</organism>
<proteinExistence type="predicted"/>
<dbReference type="AlphaFoldDB" id="A0A6S6SLB8"/>
<protein>
    <recommendedName>
        <fullName evidence="2">DUF262 domain-containing protein</fullName>
    </recommendedName>
</protein>
<accession>A0A6S6SLB8</accession>
<evidence type="ECO:0008006" key="2">
    <source>
        <dbReference type="Google" id="ProtNLM"/>
    </source>
</evidence>
<reference evidence="1" key="1">
    <citation type="submission" date="2020-01" db="EMBL/GenBank/DDBJ databases">
        <authorList>
            <person name="Meier V. D."/>
            <person name="Meier V D."/>
        </authorList>
    </citation>
    <scope>NUCLEOTIDE SEQUENCE</scope>
    <source>
        <strain evidence="1">HLG_WM_MAG_06</strain>
    </source>
</reference>
<gene>
    <name evidence="1" type="ORF">HELGO_WM14192</name>
</gene>
<sequence>MNIKILLEKQDLKIKKNIYLCELTISSYLELIEDSDNEDFDLQRSFLGMDFYKRLILDMILGADIPSVSLVHNNKEVSLNNFKKDNKFNLEKEKFLILDGIQRTACLRIAKNIIQNPDKYKSFFDDFKSEIQVDSMPSIEIFQEYKLTVFIWEHLNLNDMLYKMVVLNTGQRKMSDKHQLDILANEIKENLETYNFELYTEREIKDRTLKQKKLIANGDLLVSALSEGVVSYIKESPVKNKADAVEYLFERLTEYKGLLNKNLIADLQLVIDIHTNFYMEKNDSQEYFFSQYEPLLIGFLSALGKARNHSSLPQEKLDEKILYLKENIMSNDWEVFIETYRRFKSAIGYKRRHFSFEIFFSYFMNTYDNELDFDLAYSRVR</sequence>
<name>A0A6S6SLB8_9BACT</name>
<dbReference type="EMBL" id="CACVAP010000043">
    <property type="protein sequence ID" value="CAA6804122.1"/>
    <property type="molecule type" value="Genomic_DNA"/>
</dbReference>